<feature type="transmembrane region" description="Helical" evidence="3">
    <location>
        <begin position="63"/>
        <end position="79"/>
    </location>
</feature>
<dbReference type="Pfam" id="PF02194">
    <property type="entry name" value="PXA"/>
    <property type="match status" value="1"/>
</dbReference>
<dbReference type="RefSeq" id="XP_663409.2">
    <property type="nucleotide sequence ID" value="XM_658317.2"/>
</dbReference>
<dbReference type="Pfam" id="PF08628">
    <property type="entry name" value="Nexin_C"/>
    <property type="match status" value="1"/>
</dbReference>
<dbReference type="PANTHER" id="PTHR22775:SF47">
    <property type="entry name" value="MEIOTICALLY UP-REGULATED GENE 122 PROTEIN"/>
    <property type="match status" value="1"/>
</dbReference>
<dbReference type="Pfam" id="PF00787">
    <property type="entry name" value="PX"/>
    <property type="match status" value="1"/>
</dbReference>
<dbReference type="OMA" id="INGWIIH"/>
<feature type="region of interest" description="Disordered" evidence="2">
    <location>
        <begin position="804"/>
        <end position="841"/>
    </location>
</feature>
<reference evidence="6" key="1">
    <citation type="journal article" date="2005" name="Nature">
        <title>Sequencing of Aspergillus nidulans and comparative analysis with A. fumigatus and A. oryzae.</title>
        <authorList>
            <person name="Galagan J.E."/>
            <person name="Calvo S.E."/>
            <person name="Cuomo C."/>
            <person name="Ma L.J."/>
            <person name="Wortman J.R."/>
            <person name="Batzoglou S."/>
            <person name="Lee S.I."/>
            <person name="Basturkmen M."/>
            <person name="Spevak C.C."/>
            <person name="Clutterbuck J."/>
            <person name="Kapitonov V."/>
            <person name="Jurka J."/>
            <person name="Scazzocchio C."/>
            <person name="Farman M."/>
            <person name="Butler J."/>
            <person name="Purcell S."/>
            <person name="Harris S."/>
            <person name="Braus G.H."/>
            <person name="Draht O."/>
            <person name="Busch S."/>
            <person name="D'Enfert C."/>
            <person name="Bouchier C."/>
            <person name="Goldman G.H."/>
            <person name="Bell-Pedersen D."/>
            <person name="Griffiths-Jones S."/>
            <person name="Doonan J.H."/>
            <person name="Yu J."/>
            <person name="Vienken K."/>
            <person name="Pain A."/>
            <person name="Freitag M."/>
            <person name="Selker E.U."/>
            <person name="Archer D.B."/>
            <person name="Penalva M.A."/>
            <person name="Oakley B.R."/>
            <person name="Momany M."/>
            <person name="Tanaka T."/>
            <person name="Kumagai T."/>
            <person name="Asai K."/>
            <person name="Machida M."/>
            <person name="Nierman W.C."/>
            <person name="Denning D.W."/>
            <person name="Caddick M."/>
            <person name="Hynes M."/>
            <person name="Paoletti M."/>
            <person name="Fischer R."/>
            <person name="Miller B."/>
            <person name="Dyer P."/>
            <person name="Sachs M.S."/>
            <person name="Osmani S.A."/>
            <person name="Birren B.W."/>
        </authorList>
    </citation>
    <scope>NUCLEOTIDE SEQUENCE [LARGE SCALE GENOMIC DNA]</scope>
    <source>
        <strain evidence="6">FGSC A4 / ATCC 38163 / CBS 112.46 / NRRL 194 / M139</strain>
    </source>
</reference>
<keyword evidence="3" id="KW-0812">Transmembrane</keyword>
<dbReference type="EMBL" id="BN001301">
    <property type="protein sequence ID" value="CBF70814.1"/>
    <property type="molecule type" value="Genomic_DNA"/>
</dbReference>
<dbReference type="SUPFAM" id="SSF64268">
    <property type="entry name" value="PX domain"/>
    <property type="match status" value="1"/>
</dbReference>
<dbReference type="HOGENOM" id="CLU_007315_0_0_1"/>
<keyword evidence="3" id="KW-1133">Transmembrane helix</keyword>
<dbReference type="AlphaFoldDB" id="C8V0A0"/>
<feature type="compositionally biased region" description="Polar residues" evidence="2">
    <location>
        <begin position="374"/>
        <end position="383"/>
    </location>
</feature>
<dbReference type="SMART" id="SM00313">
    <property type="entry name" value="PXA"/>
    <property type="match status" value="1"/>
</dbReference>
<dbReference type="GeneID" id="2870954"/>
<dbReference type="STRING" id="227321.C8V0A0"/>
<feature type="domain" description="PXA" evidence="4">
    <location>
        <begin position="163"/>
        <end position="344"/>
    </location>
</feature>
<name>C8V0A0_EMENI</name>
<dbReference type="InterPro" id="IPR013937">
    <property type="entry name" value="Sorting_nexin_C"/>
</dbReference>
<feature type="region of interest" description="Disordered" evidence="2">
    <location>
        <begin position="464"/>
        <end position="514"/>
    </location>
</feature>
<evidence type="ECO:0000259" key="4">
    <source>
        <dbReference type="PROSITE" id="PS51207"/>
    </source>
</evidence>
<feature type="compositionally biased region" description="Basic and acidic residues" evidence="2">
    <location>
        <begin position="21"/>
        <end position="34"/>
    </location>
</feature>
<reference evidence="6" key="2">
    <citation type="journal article" date="2009" name="Fungal Genet. Biol.">
        <title>The 2008 update of the Aspergillus nidulans genome annotation: a community effort.</title>
        <authorList>
            <person name="Wortman J.R."/>
            <person name="Gilsenan J.M."/>
            <person name="Joardar V."/>
            <person name="Deegan J."/>
            <person name="Clutterbuck J."/>
            <person name="Andersen M.R."/>
            <person name="Archer D."/>
            <person name="Bencina M."/>
            <person name="Braus G."/>
            <person name="Coutinho P."/>
            <person name="von Dohren H."/>
            <person name="Doonan J."/>
            <person name="Driessen A.J."/>
            <person name="Durek P."/>
            <person name="Espeso E."/>
            <person name="Fekete E."/>
            <person name="Flipphi M."/>
            <person name="Estrada C.G."/>
            <person name="Geysens S."/>
            <person name="Goldman G."/>
            <person name="de Groot P.W."/>
            <person name="Hansen K."/>
            <person name="Harris S.D."/>
            <person name="Heinekamp T."/>
            <person name="Helmstaedt K."/>
            <person name="Henrissat B."/>
            <person name="Hofmann G."/>
            <person name="Homan T."/>
            <person name="Horio T."/>
            <person name="Horiuchi H."/>
            <person name="James S."/>
            <person name="Jones M."/>
            <person name="Karaffa L."/>
            <person name="Karanyi Z."/>
            <person name="Kato M."/>
            <person name="Keller N."/>
            <person name="Kelly D.E."/>
            <person name="Kiel J.A."/>
            <person name="Kim J.M."/>
            <person name="van der Klei I.J."/>
            <person name="Klis F.M."/>
            <person name="Kovalchuk A."/>
            <person name="Krasevec N."/>
            <person name="Kubicek C.P."/>
            <person name="Liu B."/>
            <person name="Maccabe A."/>
            <person name="Meyer V."/>
            <person name="Mirabito P."/>
            <person name="Miskei M."/>
            <person name="Mos M."/>
            <person name="Mullins J."/>
            <person name="Nelson D.R."/>
            <person name="Nielsen J."/>
            <person name="Oakley B.R."/>
            <person name="Osmani S.A."/>
            <person name="Pakula T."/>
            <person name="Paszewski A."/>
            <person name="Paulsen I."/>
            <person name="Pilsyk S."/>
            <person name="Pocsi I."/>
            <person name="Punt P.J."/>
            <person name="Ram A.F."/>
            <person name="Ren Q."/>
            <person name="Robellet X."/>
            <person name="Robson G."/>
            <person name="Seiboth B."/>
            <person name="van Solingen P."/>
            <person name="Specht T."/>
            <person name="Sun J."/>
            <person name="Taheri-Talesh N."/>
            <person name="Takeshita N."/>
            <person name="Ussery D."/>
            <person name="vanKuyk P.A."/>
            <person name="Visser H."/>
            <person name="van de Vondervoort P.J."/>
            <person name="de Vries R.P."/>
            <person name="Walton J."/>
            <person name="Xiang X."/>
            <person name="Xiong Y."/>
            <person name="Zeng A.P."/>
            <person name="Brandt B.W."/>
            <person name="Cornell M.J."/>
            <person name="van den Hondel C.A."/>
            <person name="Visser J."/>
            <person name="Oliver S.G."/>
            <person name="Turner G."/>
        </authorList>
    </citation>
    <scope>GENOME REANNOTATION</scope>
    <source>
        <strain evidence="6">FGSC A4 / ATCC 38163 / CBS 112.46 / NRRL 194 / M139</strain>
    </source>
</reference>
<keyword evidence="6" id="KW-1185">Reference proteome</keyword>
<feature type="region of interest" description="Disordered" evidence="2">
    <location>
        <begin position="1"/>
        <end position="36"/>
    </location>
</feature>
<dbReference type="InterPro" id="IPR001683">
    <property type="entry name" value="PX_dom"/>
</dbReference>
<feature type="compositionally biased region" description="Polar residues" evidence="2">
    <location>
        <begin position="464"/>
        <end position="487"/>
    </location>
</feature>
<dbReference type="InParanoid" id="C8V0A0"/>
<evidence type="ECO:0000313" key="5">
    <source>
        <dbReference type="EMBL" id="CBF70814.1"/>
    </source>
</evidence>
<feature type="compositionally biased region" description="Low complexity" evidence="2">
    <location>
        <begin position="768"/>
        <end position="780"/>
    </location>
</feature>
<dbReference type="CDD" id="cd06093">
    <property type="entry name" value="PX_domain"/>
    <property type="match status" value="1"/>
</dbReference>
<sequence length="1002" mass="108658">MDAPNDTLRSQSDQTPQTERPACEEGTRGHKDGRLIQNNTDGARLKQLLDTALCFLSTCSNETLLLVLFCLMGTTYIVLGRLGLLLIGMALGVALHASWVGMDQSNSSENTIIGRKQLSLSIVHKLLHWEETYFVKADSNAHGAGEDHHRALSVSDVDVLPFGPITASALHSLIEAAMRDYVNSWYEPILPSESTFPNACQAVLTNFITSIASHLSRKRAADTVLEFLTNSSSIIIVFLNELSAAFQAAGPNVTAEHAVLQYMESNPESSLSSLLAHQQQRQKLQTISDDLLSRYLDSNAYNCIPVRNFLREILTGIAFESTITSLSRPEFINGWIIYLFSEGESEIMSAIDAGLEGARSHGVAAAKDSEETSRPASISQNGSVAEGSVSAYHAPNVPGQVFDKADKATREAMLEAKRLSDMIAAQNLPKYIEETTQSEIRGEHGTRDNNIIIANAGVECSAEEQQSNAAIESYPSESAQDVQQVQPSELGDLVTLPSLPPMETSTGSSLGSNVTTSAPSLFRASVTVDDGCDSRDMSALRTKPTSNYLIQVELHSGHSSGWMVFKKYADFESIHETLVTIARLNQLHFGDSYPHVPPWKGRTHQALARDLERYLQEALQLEPLAESVTMKRFLEKDRGLGIEAADLSEKPGFVFPGQATFENVGKGVLGVLTNGPRGVSGGSKAVLDSVSGVFGGGLGKKSPVALRADNDKVARKDPLKHGPALRKGDPKEEDLKPSTDTRGGASLSQTLKVCDSDDFATSGESAFPTESSTPVPTPESGGNPINKAGDQPWSVSASIDRVNQKVDSPSLLEEKQNNDIALMESRNSTETPAGRQSNPITGDETRVAVELIFAVINELYSLSSAWNIRRTLLNAAKSYILRPANPSLETIRRLLQDSMIDRHTTDEAIGTYLAKLQENALPTAEELNSWPPAMSDAEKERQREAARRILIQKGLPKAITGVMGAVASREALSKVFDSLQINIVARGLVFSIFLQAMRAIVF</sequence>
<proteinExistence type="inferred from homology"/>
<dbReference type="GO" id="GO:0035091">
    <property type="term" value="F:phosphatidylinositol binding"/>
    <property type="evidence" value="ECO:0000318"/>
    <property type="project" value="GO_Central"/>
</dbReference>
<feature type="compositionally biased region" description="Polar residues" evidence="2">
    <location>
        <begin position="7"/>
        <end position="18"/>
    </location>
</feature>
<accession>C8V0A0</accession>
<dbReference type="eggNOG" id="ENOG502RM76">
    <property type="taxonomic scope" value="Eukaryota"/>
</dbReference>
<keyword evidence="3" id="KW-0472">Membrane</keyword>
<dbReference type="InterPro" id="IPR036871">
    <property type="entry name" value="PX_dom_sf"/>
</dbReference>
<feature type="region of interest" description="Disordered" evidence="2">
    <location>
        <begin position="705"/>
        <end position="792"/>
    </location>
</feature>
<dbReference type="PROSITE" id="PS51207">
    <property type="entry name" value="PXA"/>
    <property type="match status" value="1"/>
</dbReference>
<evidence type="ECO:0000256" key="2">
    <source>
        <dbReference type="SAM" id="MobiDB-lite"/>
    </source>
</evidence>
<organism evidence="5 6">
    <name type="scientific">Emericella nidulans (strain FGSC A4 / ATCC 38163 / CBS 112.46 / NRRL 194 / M139)</name>
    <name type="common">Aspergillus nidulans</name>
    <dbReference type="NCBI Taxonomy" id="227321"/>
    <lineage>
        <taxon>Eukaryota</taxon>
        <taxon>Fungi</taxon>
        <taxon>Dikarya</taxon>
        <taxon>Ascomycota</taxon>
        <taxon>Pezizomycotina</taxon>
        <taxon>Eurotiomycetes</taxon>
        <taxon>Eurotiomycetidae</taxon>
        <taxon>Eurotiales</taxon>
        <taxon>Aspergillaceae</taxon>
        <taxon>Aspergillus</taxon>
        <taxon>Aspergillus subgen. Nidulantes</taxon>
    </lineage>
</organism>
<comment type="similarity">
    <text evidence="1">Belongs to the sorting nexin family.</text>
</comment>
<dbReference type="InterPro" id="IPR003114">
    <property type="entry name" value="Phox_assoc"/>
</dbReference>
<dbReference type="OrthoDB" id="41200at2759"/>
<evidence type="ECO:0000313" key="6">
    <source>
        <dbReference type="Proteomes" id="UP000000560"/>
    </source>
</evidence>
<feature type="region of interest" description="Disordered" evidence="2">
    <location>
        <begin position="362"/>
        <end position="384"/>
    </location>
</feature>
<dbReference type="VEuPathDB" id="FungiDB:AN10732"/>
<dbReference type="Proteomes" id="UP000000560">
    <property type="component" value="Chromosome I"/>
</dbReference>
<gene>
    <name evidence="5" type="ORF">ANIA_10732</name>
</gene>
<evidence type="ECO:0000256" key="1">
    <source>
        <dbReference type="ARBA" id="ARBA00010883"/>
    </source>
</evidence>
<evidence type="ECO:0000256" key="3">
    <source>
        <dbReference type="SAM" id="Phobius"/>
    </source>
</evidence>
<feature type="compositionally biased region" description="Polar residues" evidence="2">
    <location>
        <begin position="740"/>
        <end position="751"/>
    </location>
</feature>
<feature type="compositionally biased region" description="Polar residues" evidence="2">
    <location>
        <begin position="503"/>
        <end position="514"/>
    </location>
</feature>
<protein>
    <submittedName>
        <fullName evidence="5">PX domain protein (AFU_orthologue AFUA_2G07450)</fullName>
    </submittedName>
</protein>
<dbReference type="KEGG" id="ani:ANIA_10732"/>
<dbReference type="PANTHER" id="PTHR22775">
    <property type="entry name" value="SORTING NEXIN"/>
    <property type="match status" value="1"/>
</dbReference>
<feature type="compositionally biased region" description="Basic and acidic residues" evidence="2">
    <location>
        <begin position="708"/>
        <end position="739"/>
    </location>
</feature>
<feature type="compositionally biased region" description="Polar residues" evidence="2">
    <location>
        <begin position="825"/>
        <end position="840"/>
    </location>
</feature>
<dbReference type="Gene3D" id="3.30.1520.10">
    <property type="entry name" value="Phox-like domain"/>
    <property type="match status" value="1"/>
</dbReference>